<sequence length="352" mass="38078">MVCCSRLLLRKYGNFIDNLRVFVKGGAGGMGLPRLGGQGGKGGDVWMVASKEVNLKTIKDKFPHKRFSGAAGGNSSVRSLKGMSGAACEIEVPVGIAITNDNGVKIGELDKAGDRLLVARGGHGGSFRSNFEPSKGQNKMVRLDLKLIADFGLVGFPNAGKSSLLSKLSHAKPQIADYAFTTVKPELGKIRYPDFKQLSVADLPGLIEGAHENKGMGHKFLKHVERTKQLLFVELELYKKELLSKPALLAVNKMDLPDADNKFQALLDQLADPQKHLQSLSSDLIPSHQIEFRHILPVSAHMGTGVSQLIACLRTSIDEEAELEIQDAAQKKLESLQTSPFGTKKNTSSLSP</sequence>
<dbReference type="OrthoDB" id="347018at2759"/>
<dbReference type="PANTHER" id="PTHR11702:SF43">
    <property type="entry name" value="GTP-BINDING PROTEIN 10"/>
    <property type="match status" value="1"/>
</dbReference>
<dbReference type="GO" id="GO:0005739">
    <property type="term" value="C:mitochondrion"/>
    <property type="evidence" value="ECO:0007669"/>
    <property type="project" value="TreeGrafter"/>
</dbReference>
<dbReference type="Proteomes" id="UP000694569">
    <property type="component" value="Unplaced"/>
</dbReference>
<dbReference type="GO" id="GO:0005525">
    <property type="term" value="F:GTP binding"/>
    <property type="evidence" value="ECO:0007669"/>
    <property type="project" value="UniProtKB-KW"/>
</dbReference>
<dbReference type="InterPro" id="IPR036726">
    <property type="entry name" value="GTP1_OBG_dom_sf"/>
</dbReference>
<dbReference type="InterPro" id="IPR027417">
    <property type="entry name" value="P-loop_NTPase"/>
</dbReference>
<protein>
    <recommendedName>
        <fullName evidence="3">GTP-binding protein 10</fullName>
    </recommendedName>
</protein>
<keyword evidence="1" id="KW-0547">Nucleotide-binding</keyword>
<dbReference type="GO" id="GO:0042254">
    <property type="term" value="P:ribosome biogenesis"/>
    <property type="evidence" value="ECO:0007669"/>
    <property type="project" value="UniProtKB-UniRule"/>
</dbReference>
<evidence type="ECO:0000256" key="1">
    <source>
        <dbReference type="ARBA" id="ARBA00022741"/>
    </source>
</evidence>
<feature type="domain" description="Obg" evidence="5">
    <location>
        <begin position="13"/>
        <end position="148"/>
    </location>
</feature>
<dbReference type="PROSITE" id="PS51710">
    <property type="entry name" value="G_OBG"/>
    <property type="match status" value="1"/>
</dbReference>
<name>A0A8C5R0V2_9ANUR</name>
<dbReference type="AlphaFoldDB" id="A0A8C5R0V2"/>
<dbReference type="InterPro" id="IPR006169">
    <property type="entry name" value="GTP1_OBG_dom"/>
</dbReference>
<dbReference type="Gene3D" id="3.40.50.300">
    <property type="entry name" value="P-loop containing nucleotide triphosphate hydrolases"/>
    <property type="match status" value="1"/>
</dbReference>
<dbReference type="PANTHER" id="PTHR11702">
    <property type="entry name" value="DEVELOPMENTALLY REGULATED GTP-BINDING PROTEIN-RELATED"/>
    <property type="match status" value="1"/>
</dbReference>
<dbReference type="GO" id="GO:0003924">
    <property type="term" value="F:GTPase activity"/>
    <property type="evidence" value="ECO:0007669"/>
    <property type="project" value="InterPro"/>
</dbReference>
<dbReference type="Gene3D" id="2.70.210.12">
    <property type="entry name" value="GTP1/OBG domain"/>
    <property type="match status" value="1"/>
</dbReference>
<gene>
    <name evidence="6" type="primary">GTPBP10</name>
</gene>
<dbReference type="InterPro" id="IPR006073">
    <property type="entry name" value="GTP-bd"/>
</dbReference>
<evidence type="ECO:0000256" key="3">
    <source>
        <dbReference type="ARBA" id="ARBA00039729"/>
    </source>
</evidence>
<dbReference type="Pfam" id="PF01926">
    <property type="entry name" value="MMR_HSR1"/>
    <property type="match status" value="1"/>
</dbReference>
<proteinExistence type="predicted"/>
<dbReference type="InterPro" id="IPR031167">
    <property type="entry name" value="G_OBG"/>
</dbReference>
<evidence type="ECO:0000259" key="4">
    <source>
        <dbReference type="PROSITE" id="PS51710"/>
    </source>
</evidence>
<dbReference type="PROSITE" id="PS51883">
    <property type="entry name" value="OBG"/>
    <property type="match status" value="1"/>
</dbReference>
<reference evidence="6" key="2">
    <citation type="submission" date="2025-09" db="UniProtKB">
        <authorList>
            <consortium name="Ensembl"/>
        </authorList>
    </citation>
    <scope>IDENTIFICATION</scope>
</reference>
<evidence type="ECO:0000256" key="2">
    <source>
        <dbReference type="ARBA" id="ARBA00023134"/>
    </source>
</evidence>
<evidence type="ECO:0000313" key="7">
    <source>
        <dbReference type="Proteomes" id="UP000694569"/>
    </source>
</evidence>
<evidence type="ECO:0000259" key="5">
    <source>
        <dbReference type="PROSITE" id="PS51883"/>
    </source>
</evidence>
<dbReference type="Pfam" id="PF01018">
    <property type="entry name" value="GTP1_OBG"/>
    <property type="match status" value="1"/>
</dbReference>
<dbReference type="Ensembl" id="ENSLLET00000047706.1">
    <property type="protein sequence ID" value="ENSLLEP00000045875.1"/>
    <property type="gene ID" value="ENSLLEG00000029084.1"/>
</dbReference>
<accession>A0A8C5R0V2</accession>
<organism evidence="6 7">
    <name type="scientific">Leptobrachium leishanense</name>
    <name type="common">Leishan spiny toad</name>
    <dbReference type="NCBI Taxonomy" id="445787"/>
    <lineage>
        <taxon>Eukaryota</taxon>
        <taxon>Metazoa</taxon>
        <taxon>Chordata</taxon>
        <taxon>Craniata</taxon>
        <taxon>Vertebrata</taxon>
        <taxon>Euteleostomi</taxon>
        <taxon>Amphibia</taxon>
        <taxon>Batrachia</taxon>
        <taxon>Anura</taxon>
        <taxon>Pelobatoidea</taxon>
        <taxon>Megophryidae</taxon>
        <taxon>Leptobrachium</taxon>
    </lineage>
</organism>
<dbReference type="SUPFAM" id="SSF52540">
    <property type="entry name" value="P-loop containing nucleoside triphosphate hydrolases"/>
    <property type="match status" value="1"/>
</dbReference>
<dbReference type="GeneTree" id="ENSGT00940000155589"/>
<reference evidence="6" key="1">
    <citation type="submission" date="2025-08" db="UniProtKB">
        <authorList>
            <consortium name="Ensembl"/>
        </authorList>
    </citation>
    <scope>IDENTIFICATION</scope>
</reference>
<evidence type="ECO:0000313" key="6">
    <source>
        <dbReference type="Ensembl" id="ENSLLEP00000045875.1"/>
    </source>
</evidence>
<dbReference type="PRINTS" id="PR00326">
    <property type="entry name" value="GTP1OBG"/>
</dbReference>
<dbReference type="InterPro" id="IPR045086">
    <property type="entry name" value="OBG_GTPase"/>
</dbReference>
<dbReference type="SUPFAM" id="SSF82051">
    <property type="entry name" value="Obg GTP-binding protein N-terminal domain"/>
    <property type="match status" value="1"/>
</dbReference>
<keyword evidence="2" id="KW-0342">GTP-binding</keyword>
<keyword evidence="7" id="KW-1185">Reference proteome</keyword>
<feature type="domain" description="OBG-type G" evidence="4">
    <location>
        <begin position="149"/>
        <end position="318"/>
    </location>
</feature>
<dbReference type="CDD" id="cd01898">
    <property type="entry name" value="Obg"/>
    <property type="match status" value="1"/>
</dbReference>